<dbReference type="Proteomes" id="UP000799302">
    <property type="component" value="Unassembled WGS sequence"/>
</dbReference>
<evidence type="ECO:0000313" key="2">
    <source>
        <dbReference type="Proteomes" id="UP000799302"/>
    </source>
</evidence>
<gene>
    <name evidence="1" type="ORF">BT63DRAFT_423667</name>
</gene>
<protein>
    <submittedName>
        <fullName evidence="1">Uncharacterized protein</fullName>
    </submittedName>
</protein>
<keyword evidence="2" id="KW-1185">Reference proteome</keyword>
<sequence length="185" mass="20367">MKTININSKSHESDCISGYIPHTLVSVSRIPFSKYLNDCSSSLSLSLTIFSDILPTLWTTSPNLQAFTVCSSMTIANTLSTRLPIVLPAIEPSTNPPTVFSSLGLLQPIAGCQAPLDAIVVIDPASKLRLSLPIGWGIGSTFNDPTHYSALRRIYRRELTRAVETIDEERRGAEVDFYEIAKTYF</sequence>
<proteinExistence type="predicted"/>
<name>A0A6A6UKP7_9PEZI</name>
<dbReference type="EMBL" id="MU004233">
    <property type="protein sequence ID" value="KAF2671464.1"/>
    <property type="molecule type" value="Genomic_DNA"/>
</dbReference>
<organism evidence="1 2">
    <name type="scientific">Microthyrium microscopicum</name>
    <dbReference type="NCBI Taxonomy" id="703497"/>
    <lineage>
        <taxon>Eukaryota</taxon>
        <taxon>Fungi</taxon>
        <taxon>Dikarya</taxon>
        <taxon>Ascomycota</taxon>
        <taxon>Pezizomycotina</taxon>
        <taxon>Dothideomycetes</taxon>
        <taxon>Dothideomycetes incertae sedis</taxon>
        <taxon>Microthyriales</taxon>
        <taxon>Microthyriaceae</taxon>
        <taxon>Microthyrium</taxon>
    </lineage>
</organism>
<evidence type="ECO:0000313" key="1">
    <source>
        <dbReference type="EMBL" id="KAF2671464.1"/>
    </source>
</evidence>
<dbReference type="AlphaFoldDB" id="A0A6A6UKP7"/>
<accession>A0A6A6UKP7</accession>
<reference evidence="1" key="1">
    <citation type="journal article" date="2020" name="Stud. Mycol.">
        <title>101 Dothideomycetes genomes: a test case for predicting lifestyles and emergence of pathogens.</title>
        <authorList>
            <person name="Haridas S."/>
            <person name="Albert R."/>
            <person name="Binder M."/>
            <person name="Bloem J."/>
            <person name="Labutti K."/>
            <person name="Salamov A."/>
            <person name="Andreopoulos B."/>
            <person name="Baker S."/>
            <person name="Barry K."/>
            <person name="Bills G."/>
            <person name="Bluhm B."/>
            <person name="Cannon C."/>
            <person name="Castanera R."/>
            <person name="Culley D."/>
            <person name="Daum C."/>
            <person name="Ezra D."/>
            <person name="Gonzalez J."/>
            <person name="Henrissat B."/>
            <person name="Kuo A."/>
            <person name="Liang C."/>
            <person name="Lipzen A."/>
            <person name="Lutzoni F."/>
            <person name="Magnuson J."/>
            <person name="Mondo S."/>
            <person name="Nolan M."/>
            <person name="Ohm R."/>
            <person name="Pangilinan J."/>
            <person name="Park H.-J."/>
            <person name="Ramirez L."/>
            <person name="Alfaro M."/>
            <person name="Sun H."/>
            <person name="Tritt A."/>
            <person name="Yoshinaga Y."/>
            <person name="Zwiers L.-H."/>
            <person name="Turgeon B."/>
            <person name="Goodwin S."/>
            <person name="Spatafora J."/>
            <person name="Crous P."/>
            <person name="Grigoriev I."/>
        </authorList>
    </citation>
    <scope>NUCLEOTIDE SEQUENCE</scope>
    <source>
        <strain evidence="1">CBS 115976</strain>
    </source>
</reference>